<dbReference type="RefSeq" id="WP_272776324.1">
    <property type="nucleotide sequence ID" value="NZ_JAQQLI010000008.1"/>
</dbReference>
<gene>
    <name evidence="1" type="ORF">PQJ73_07270</name>
</gene>
<evidence type="ECO:0000313" key="1">
    <source>
        <dbReference type="EMBL" id="MDC7785478.1"/>
    </source>
</evidence>
<reference evidence="1" key="1">
    <citation type="journal article" date="2023" name="Microbiol Resour">
        <title>Genome Sequences of Rhodoplanes serenus and Two Thermotolerant Strains, Rhodoplanes tepidamans and 'Rhodoplanes cryptolactis,' Further Refine the Genus.</title>
        <authorList>
            <person name="Rayyan A.A."/>
            <person name="Kyndt J.A."/>
        </authorList>
    </citation>
    <scope>NUCLEOTIDE SEQUENCE</scope>
    <source>
        <strain evidence="1">DSM 9987</strain>
    </source>
</reference>
<reference evidence="1" key="2">
    <citation type="submission" date="2023-02" db="EMBL/GenBank/DDBJ databases">
        <authorList>
            <person name="Rayyan A."/>
            <person name="Meyer T."/>
            <person name="Kyndt J.A."/>
        </authorList>
    </citation>
    <scope>NUCLEOTIDE SEQUENCE</scope>
    <source>
        <strain evidence="1">DSM 9987</strain>
    </source>
</reference>
<comment type="caution">
    <text evidence="1">The sequence shown here is derived from an EMBL/GenBank/DDBJ whole genome shotgun (WGS) entry which is preliminary data.</text>
</comment>
<dbReference type="Gene3D" id="3.40.50.2000">
    <property type="entry name" value="Glycogen Phosphorylase B"/>
    <property type="match status" value="1"/>
</dbReference>
<evidence type="ECO:0000313" key="2">
    <source>
        <dbReference type="Proteomes" id="UP001165652"/>
    </source>
</evidence>
<accession>A0ABT5J7I9</accession>
<dbReference type="SUPFAM" id="SSF53756">
    <property type="entry name" value="UDP-Glycosyltransferase/glycogen phosphorylase"/>
    <property type="match status" value="1"/>
</dbReference>
<dbReference type="EMBL" id="JAQQLI010000008">
    <property type="protein sequence ID" value="MDC7785478.1"/>
    <property type="molecule type" value="Genomic_DNA"/>
</dbReference>
<sequence length="330" mass="36611">MDGLWSGDAWMAAMRRGDFSAAWSISDGVLAERRARGDTCWHWPRHRQFVWSGAPLARRRVLVRCYHGLGDTLQFIRFAAPLRRIAAHVAVWVQPALLPLVATASGVDVVLPLHDGTPDVGYDVDIEIMELAHALRVTPATLGPVPYLFPQRTTACLRSARSAEARAPRPRRIGFVWKAGGWDPERSIATDAMAALFARLARRGIEPLVLQRGLAADDLAALPARDIGSDDVVVTANRMRALDLIVSVDTMPAHLAGALGLPCVTLLRDDCDWRWMRGRDDTPWYPTMRLVRMPPDGGWADVLARLETLLDDPDERSGNHRSEQTLAKRT</sequence>
<organism evidence="1 2">
    <name type="scientific">Rhodoplanes tepidamans</name>
    <name type="common">Rhodoplanes cryptolactis</name>
    <dbReference type="NCBI Taxonomy" id="200616"/>
    <lineage>
        <taxon>Bacteria</taxon>
        <taxon>Pseudomonadati</taxon>
        <taxon>Pseudomonadota</taxon>
        <taxon>Alphaproteobacteria</taxon>
        <taxon>Hyphomicrobiales</taxon>
        <taxon>Nitrobacteraceae</taxon>
        <taxon>Rhodoplanes</taxon>
    </lineage>
</organism>
<keyword evidence="2" id="KW-1185">Reference proteome</keyword>
<protein>
    <submittedName>
        <fullName evidence="1">Uncharacterized protein</fullName>
    </submittedName>
</protein>
<dbReference type="Proteomes" id="UP001165652">
    <property type="component" value="Unassembled WGS sequence"/>
</dbReference>
<proteinExistence type="predicted"/>
<name>A0ABT5J7I9_RHOTP</name>